<evidence type="ECO:0000313" key="9">
    <source>
        <dbReference type="EMBL" id="MBC2604539.1"/>
    </source>
</evidence>
<dbReference type="CDD" id="cd03801">
    <property type="entry name" value="GT4_PimA-like"/>
    <property type="match status" value="1"/>
</dbReference>
<dbReference type="InterPro" id="IPR051862">
    <property type="entry name" value="GT-like_domain_containing_1"/>
</dbReference>
<evidence type="ECO:0000256" key="5">
    <source>
        <dbReference type="ARBA" id="ARBA00044539"/>
    </source>
</evidence>
<gene>
    <name evidence="9" type="ORF">H5P27_00545</name>
</gene>
<keyword evidence="2" id="KW-0328">Glycosyltransferase</keyword>
<dbReference type="Pfam" id="PF12038">
    <property type="entry name" value="QTMAN_N"/>
    <property type="match status" value="1"/>
</dbReference>
<evidence type="ECO:0000256" key="2">
    <source>
        <dbReference type="ARBA" id="ARBA00022676"/>
    </source>
</evidence>
<dbReference type="PANTHER" id="PTHR13615:SF3">
    <property type="entry name" value="GLYCOSYLTRANSFERASE-LIKE DOMAIN-CONTAINING PROTEIN 1"/>
    <property type="match status" value="1"/>
</dbReference>
<dbReference type="EMBL" id="JACHVC010000001">
    <property type="protein sequence ID" value="MBC2604539.1"/>
    <property type="molecule type" value="Genomic_DNA"/>
</dbReference>
<sequence>MSVPTLKIALVEPFFSGSHQRWAEELKRYSRHQIDLLPLPGRSWKWRMHGAAVTLANELMSRDTQYDLILATDMLDFAVFLALVRSRYAKTPTAVYLHENQLCYPWSPRDADVKKSRDLHYAFINYTTALAADKVYYNSQYHRDAFTAALPEFLDRYPDHRNKRTIAEIENKSVVLPLGMDLKAFDAFKPTSPQPNKTPLLLWNHRWEYDKNPKGFCKLLFELAKRNVDFEVALLGDRFDEEPEYFAHARKKLGRRIISYGRADSFEDYAKWLWRADILPVTSRQDFFGGSVVEAIYCGCHPILPRRLAYPDHISPIENPQNYFENLTQAADRIEELIKSRQWIQPSEHSTVMARYDWSQCIEAYDETLYCSSTT</sequence>
<evidence type="ECO:0000256" key="4">
    <source>
        <dbReference type="ARBA" id="ARBA00044517"/>
    </source>
</evidence>
<comment type="similarity">
    <text evidence="1">Belongs to the glycosyltransferase group 1 family. Glycosyltransferase 4 subfamily.</text>
</comment>
<evidence type="ECO:0000256" key="6">
    <source>
        <dbReference type="ARBA" id="ARBA00048439"/>
    </source>
</evidence>
<evidence type="ECO:0000259" key="7">
    <source>
        <dbReference type="Pfam" id="PF00534"/>
    </source>
</evidence>
<organism evidence="9 10">
    <name type="scientific">Pelagicoccus albus</name>
    <dbReference type="NCBI Taxonomy" id="415222"/>
    <lineage>
        <taxon>Bacteria</taxon>
        <taxon>Pseudomonadati</taxon>
        <taxon>Verrucomicrobiota</taxon>
        <taxon>Opitutia</taxon>
        <taxon>Puniceicoccales</taxon>
        <taxon>Pelagicoccaceae</taxon>
        <taxon>Pelagicoccus</taxon>
    </lineage>
</organism>
<dbReference type="InterPro" id="IPR022701">
    <property type="entry name" value="QTMAN_N"/>
</dbReference>
<keyword evidence="3" id="KW-0808">Transferase</keyword>
<proteinExistence type="inferred from homology"/>
<dbReference type="RefSeq" id="WP_185658431.1">
    <property type="nucleotide sequence ID" value="NZ_CAWPOO010000001.1"/>
</dbReference>
<dbReference type="AlphaFoldDB" id="A0A7X1B367"/>
<comment type="catalytic activity">
    <reaction evidence="6">
        <text>queuosine(34) in tRNA(Asp) + GDP-alpha-D-mannose = O-4''-alpha-D-mannosylqueuosine(34) in tRNA(Asp) + GDP + H(+)</text>
        <dbReference type="Rhea" id="RHEA:12885"/>
        <dbReference type="Rhea" id="RHEA-COMP:18572"/>
        <dbReference type="Rhea" id="RHEA-COMP:18581"/>
        <dbReference type="ChEBI" id="CHEBI:15378"/>
        <dbReference type="ChEBI" id="CHEBI:57527"/>
        <dbReference type="ChEBI" id="CHEBI:58189"/>
        <dbReference type="ChEBI" id="CHEBI:194431"/>
        <dbReference type="ChEBI" id="CHEBI:194442"/>
        <dbReference type="EC" id="2.4.1.110"/>
    </reaction>
    <physiologicalReaction direction="left-to-right" evidence="6">
        <dbReference type="Rhea" id="RHEA:12886"/>
    </physiologicalReaction>
</comment>
<accession>A0A7X1B367</accession>
<dbReference type="Proteomes" id="UP000526501">
    <property type="component" value="Unassembled WGS sequence"/>
</dbReference>
<dbReference type="SUPFAM" id="SSF53756">
    <property type="entry name" value="UDP-Glycosyltransferase/glycogen phosphorylase"/>
    <property type="match status" value="1"/>
</dbReference>
<evidence type="ECO:0000256" key="3">
    <source>
        <dbReference type="ARBA" id="ARBA00022679"/>
    </source>
</evidence>
<dbReference type="Gene3D" id="3.40.50.2000">
    <property type="entry name" value="Glycogen Phosphorylase B"/>
    <property type="match status" value="2"/>
</dbReference>
<dbReference type="Pfam" id="PF00534">
    <property type="entry name" value="Glycos_transf_1"/>
    <property type="match status" value="1"/>
</dbReference>
<keyword evidence="10" id="KW-1185">Reference proteome</keyword>
<dbReference type="GO" id="GO:0016438">
    <property type="term" value="F:tRNA-queuosine(34) beta-mannosyltransferase activity"/>
    <property type="evidence" value="ECO:0007669"/>
    <property type="project" value="UniProtKB-EC"/>
</dbReference>
<evidence type="ECO:0000259" key="8">
    <source>
        <dbReference type="Pfam" id="PF12038"/>
    </source>
</evidence>
<feature type="domain" description="Glycosyl transferase family 1" evidence="7">
    <location>
        <begin position="188"/>
        <end position="341"/>
    </location>
</feature>
<evidence type="ECO:0000313" key="10">
    <source>
        <dbReference type="Proteomes" id="UP000526501"/>
    </source>
</evidence>
<feature type="domain" description="tRNA-queuosine alpha-mannosyltransferase N-terminal" evidence="8">
    <location>
        <begin position="7"/>
        <end position="180"/>
    </location>
</feature>
<dbReference type="InterPro" id="IPR001296">
    <property type="entry name" value="Glyco_trans_1"/>
</dbReference>
<evidence type="ECO:0000256" key="1">
    <source>
        <dbReference type="ARBA" id="ARBA00009481"/>
    </source>
</evidence>
<comment type="caution">
    <text evidence="9">The sequence shown here is derived from an EMBL/GenBank/DDBJ whole genome shotgun (WGS) entry which is preliminary data.</text>
</comment>
<dbReference type="EC" id="2.4.1.110" evidence="4"/>
<reference evidence="9 10" key="1">
    <citation type="submission" date="2020-07" db="EMBL/GenBank/DDBJ databases">
        <authorList>
            <person name="Feng X."/>
        </authorList>
    </citation>
    <scope>NUCLEOTIDE SEQUENCE [LARGE SCALE GENOMIC DNA]</scope>
    <source>
        <strain evidence="9 10">JCM23202</strain>
    </source>
</reference>
<name>A0A7X1B367_9BACT</name>
<protein>
    <recommendedName>
        <fullName evidence="5">tRNA-queuosine alpha-mannosyltransferase</fullName>
        <ecNumber evidence="4">2.4.1.110</ecNumber>
    </recommendedName>
</protein>
<dbReference type="PANTHER" id="PTHR13615">
    <property type="entry name" value="GLYCOSYLTRANSFERASE-LIKE 1"/>
    <property type="match status" value="1"/>
</dbReference>